<feature type="region of interest" description="Disordered" evidence="6">
    <location>
        <begin position="295"/>
        <end position="327"/>
    </location>
</feature>
<feature type="domain" description="EamA" evidence="8">
    <location>
        <begin position="6"/>
        <end position="132"/>
    </location>
</feature>
<gene>
    <name evidence="9" type="ORF">JKJ07_08390</name>
</gene>
<evidence type="ECO:0000256" key="6">
    <source>
        <dbReference type="SAM" id="MobiDB-lite"/>
    </source>
</evidence>
<feature type="domain" description="EamA" evidence="8">
    <location>
        <begin position="143"/>
        <end position="274"/>
    </location>
</feature>
<evidence type="ECO:0000256" key="2">
    <source>
        <dbReference type="ARBA" id="ARBA00007362"/>
    </source>
</evidence>
<keyword evidence="3 7" id="KW-0812">Transmembrane</keyword>
<dbReference type="Pfam" id="PF00892">
    <property type="entry name" value="EamA"/>
    <property type="match status" value="2"/>
</dbReference>
<proteinExistence type="inferred from homology"/>
<dbReference type="Gene3D" id="1.10.3730.20">
    <property type="match status" value="1"/>
</dbReference>
<protein>
    <submittedName>
        <fullName evidence="9">EamA family transporter</fullName>
    </submittedName>
</protein>
<accession>A0ABS1VLG0</accession>
<evidence type="ECO:0000256" key="5">
    <source>
        <dbReference type="ARBA" id="ARBA00023136"/>
    </source>
</evidence>
<name>A0ABS1VLG0_9ACTN</name>
<organism evidence="9 10">
    <name type="scientific">Paractinoplanes lichenicola</name>
    <dbReference type="NCBI Taxonomy" id="2802976"/>
    <lineage>
        <taxon>Bacteria</taxon>
        <taxon>Bacillati</taxon>
        <taxon>Actinomycetota</taxon>
        <taxon>Actinomycetes</taxon>
        <taxon>Micromonosporales</taxon>
        <taxon>Micromonosporaceae</taxon>
        <taxon>Paractinoplanes</taxon>
    </lineage>
</organism>
<keyword evidence="5 7" id="KW-0472">Membrane</keyword>
<dbReference type="RefSeq" id="WP_202990648.1">
    <property type="nucleotide sequence ID" value="NZ_JAENHO010000002.1"/>
</dbReference>
<dbReference type="Proteomes" id="UP000598996">
    <property type="component" value="Unassembled WGS sequence"/>
</dbReference>
<evidence type="ECO:0000256" key="1">
    <source>
        <dbReference type="ARBA" id="ARBA00004141"/>
    </source>
</evidence>
<dbReference type="InterPro" id="IPR050638">
    <property type="entry name" value="AA-Vitamin_Transporters"/>
</dbReference>
<dbReference type="PANTHER" id="PTHR32322:SF2">
    <property type="entry name" value="EAMA DOMAIN-CONTAINING PROTEIN"/>
    <property type="match status" value="1"/>
</dbReference>
<evidence type="ECO:0000313" key="9">
    <source>
        <dbReference type="EMBL" id="MBL7254326.1"/>
    </source>
</evidence>
<feature type="transmembrane region" description="Helical" evidence="7">
    <location>
        <begin position="89"/>
        <end position="110"/>
    </location>
</feature>
<dbReference type="EMBL" id="JAENHO010000002">
    <property type="protein sequence ID" value="MBL7254326.1"/>
    <property type="molecule type" value="Genomic_DNA"/>
</dbReference>
<feature type="transmembrane region" description="Helical" evidence="7">
    <location>
        <begin position="63"/>
        <end position="83"/>
    </location>
</feature>
<dbReference type="PANTHER" id="PTHR32322">
    <property type="entry name" value="INNER MEMBRANE TRANSPORTER"/>
    <property type="match status" value="1"/>
</dbReference>
<evidence type="ECO:0000256" key="3">
    <source>
        <dbReference type="ARBA" id="ARBA00022692"/>
    </source>
</evidence>
<feature type="transmembrane region" description="Helical" evidence="7">
    <location>
        <begin position="117"/>
        <end position="135"/>
    </location>
</feature>
<comment type="caution">
    <text evidence="9">The sequence shown here is derived from an EMBL/GenBank/DDBJ whole genome shotgun (WGS) entry which is preliminary data.</text>
</comment>
<feature type="transmembrane region" description="Helical" evidence="7">
    <location>
        <begin position="141"/>
        <end position="160"/>
    </location>
</feature>
<evidence type="ECO:0000259" key="8">
    <source>
        <dbReference type="Pfam" id="PF00892"/>
    </source>
</evidence>
<feature type="transmembrane region" description="Helical" evidence="7">
    <location>
        <begin position="205"/>
        <end position="223"/>
    </location>
</feature>
<feature type="transmembrane region" description="Helical" evidence="7">
    <location>
        <begin position="235"/>
        <end position="254"/>
    </location>
</feature>
<keyword evidence="4 7" id="KW-1133">Transmembrane helix</keyword>
<comment type="similarity">
    <text evidence="2">Belongs to the EamA transporter family.</text>
</comment>
<dbReference type="SUPFAM" id="SSF103481">
    <property type="entry name" value="Multidrug resistance efflux transporter EmrE"/>
    <property type="match status" value="2"/>
</dbReference>
<reference evidence="9 10" key="1">
    <citation type="submission" date="2021-01" db="EMBL/GenBank/DDBJ databases">
        <title>Actinoplanes sp. nov. LDG1-01 isolated from lichen.</title>
        <authorList>
            <person name="Saeng-In P."/>
            <person name="Phongsopitanun W."/>
            <person name="Kanchanasin P."/>
            <person name="Yuki M."/>
            <person name="Kudo T."/>
            <person name="Ohkuma M."/>
            <person name="Tanasupawat S."/>
        </authorList>
    </citation>
    <scope>NUCLEOTIDE SEQUENCE [LARGE SCALE GENOMIC DNA]</scope>
    <source>
        <strain evidence="9 10">LDG1-01</strain>
    </source>
</reference>
<keyword evidence="10" id="KW-1185">Reference proteome</keyword>
<evidence type="ECO:0000313" key="10">
    <source>
        <dbReference type="Proteomes" id="UP000598996"/>
    </source>
</evidence>
<dbReference type="InterPro" id="IPR000620">
    <property type="entry name" value="EamA_dom"/>
</dbReference>
<evidence type="ECO:0000256" key="7">
    <source>
        <dbReference type="SAM" id="Phobius"/>
    </source>
</evidence>
<comment type="subcellular location">
    <subcellularLocation>
        <location evidence="1">Membrane</location>
        <topology evidence="1">Multi-pass membrane protein</topology>
    </subcellularLocation>
</comment>
<sequence>MRPPVLLLTAITPVVWGTTYAVTTEFLPPERPLVGGVLRALPAGLLLLALTRRLPYGSWWWRSAVLGTLNIGLFFAMLFLAAYRLPGGMAAVLGAVQPLIVAGLTVLLLTERVALRTVVAAVLGAAGVALAVLTASARLDAVGLVAGLVGAGSMAFGLVLTKRWGRPGVPLLTATGWQLTAGGLVLVPVMLLVEGLPPRLTATNLAGYAYLSLIGTALGYSLWFWGLDRLPAARLALLSLLSPLVATVVGWAALGQRLTPLQVIGMVVAFAAVTWGQRTGAPALETPPLAEVDVLDDVPGEPDPGGPQHGLPHPVGGRHVSGNHPVE</sequence>
<feature type="transmembrane region" description="Helical" evidence="7">
    <location>
        <begin position="172"/>
        <end position="193"/>
    </location>
</feature>
<dbReference type="InterPro" id="IPR037185">
    <property type="entry name" value="EmrE-like"/>
</dbReference>
<evidence type="ECO:0000256" key="4">
    <source>
        <dbReference type="ARBA" id="ARBA00022989"/>
    </source>
</evidence>